<dbReference type="OrthoDB" id="194358at2759"/>
<evidence type="ECO:0000256" key="5">
    <source>
        <dbReference type="PROSITE-ProRule" id="PRU00288"/>
    </source>
</evidence>
<dbReference type="SUPFAM" id="SSF57863">
    <property type="entry name" value="ArfGap/RecO-like zinc finger"/>
    <property type="match status" value="1"/>
</dbReference>
<keyword evidence="1" id="KW-0479">Metal-binding</keyword>
<keyword evidence="2 5" id="KW-0863">Zinc-finger</keyword>
<dbReference type="SUPFAM" id="SSF50729">
    <property type="entry name" value="PH domain-like"/>
    <property type="match status" value="1"/>
</dbReference>
<accession>A0A9D4TPE3</accession>
<dbReference type="Gene3D" id="1.25.40.20">
    <property type="entry name" value="Ankyrin repeat-containing domain"/>
    <property type="match status" value="1"/>
</dbReference>
<protein>
    <submittedName>
        <fullName evidence="9">Uncharacterized protein</fullName>
    </submittedName>
</protein>
<dbReference type="PANTHER" id="PTHR23180:SF160">
    <property type="entry name" value="ADP-RIBOSYLATION FACTOR GTPASE-ACTIVATING PROTEIN EFFECTOR PROTEIN 1"/>
    <property type="match status" value="1"/>
</dbReference>
<evidence type="ECO:0000256" key="1">
    <source>
        <dbReference type="ARBA" id="ARBA00022723"/>
    </source>
</evidence>
<dbReference type="AlphaFoldDB" id="A0A9D4TPE3"/>
<evidence type="ECO:0000259" key="8">
    <source>
        <dbReference type="PROSITE" id="PS50115"/>
    </source>
</evidence>
<feature type="repeat" description="ANK" evidence="4">
    <location>
        <begin position="784"/>
        <end position="811"/>
    </location>
</feature>
<dbReference type="Pfam" id="PF00169">
    <property type="entry name" value="PH"/>
    <property type="match status" value="1"/>
</dbReference>
<dbReference type="Pfam" id="PF16746">
    <property type="entry name" value="BAR_3"/>
    <property type="match status" value="1"/>
</dbReference>
<dbReference type="PROSITE" id="PS50115">
    <property type="entry name" value="ARFGAP"/>
    <property type="match status" value="1"/>
</dbReference>
<dbReference type="SUPFAM" id="SSF103657">
    <property type="entry name" value="BAR/IMD domain-like"/>
    <property type="match status" value="1"/>
</dbReference>
<feature type="compositionally biased region" description="Polar residues" evidence="6">
    <location>
        <begin position="468"/>
        <end position="480"/>
    </location>
</feature>
<evidence type="ECO:0000313" key="10">
    <source>
        <dbReference type="Proteomes" id="UP001055712"/>
    </source>
</evidence>
<evidence type="ECO:0000313" key="9">
    <source>
        <dbReference type="EMBL" id="KAI3430848.1"/>
    </source>
</evidence>
<dbReference type="InterPro" id="IPR036770">
    <property type="entry name" value="Ankyrin_rpt-contain_sf"/>
</dbReference>
<dbReference type="InterPro" id="IPR011993">
    <property type="entry name" value="PH-like_dom_sf"/>
</dbReference>
<dbReference type="SMART" id="SM00233">
    <property type="entry name" value="PH"/>
    <property type="match status" value="1"/>
</dbReference>
<keyword evidence="4" id="KW-0040">ANK repeat</keyword>
<dbReference type="Gene3D" id="1.20.1270.60">
    <property type="entry name" value="Arfaptin homology (AH) domain/BAR domain"/>
    <property type="match status" value="1"/>
</dbReference>
<sequence length="871" mass="93448">MASSVQQGQQQPGPAAVGSLLFSDLQDSPLFRSKVGELDGNLEKLKERASKLTKASKKYSGVLDTASLGTSAFADSLQAFCGEATDEESSLIGGPTLLKFVSTFKELASFQDLLRTQTEVVLCERLNHDFIKLTAEVKETKRRLDKRSSEYDAARLKHLGHRSAGHLSTWTGKSNDPDKSFDAMLAAKGAADEARFEMESQKRYEFLESMVTAVDAHLRFFERGYQLFAGVEPYLQHALQLVEKLKADGEAQQQCMEGLIEQHKADACARDSLVGETAAASRETPVPRATGPLQMTAGTTQLAAEMESYIRHTQESKGRTITVLKQGYLLKQTSDFRKAFKRRFFVLDSQGMLYYYSTKEGSRREQAPRNTCSLLTATIKPDAEDPSLRYAFRVVSPEKEYVLQAENEVEQQEWMQMLQGVIACLLSGAVDHGSMPTRPARPTHSRTISSEINALSLGEAPLGSGVMSLSSRFTDSEQPSPSLPAISEHASPGKAGAALSPGASGVLAAAASQLAASASASSSFASVRASAAPAARPASGGTLDTLQQVPGNTACCDCGAANPEWASLNLGILICIECSGVHRRLGVHVSKVRSTVLDTKVWEPAVVGLFQHLGNDFAKRVWEGGAAAEGAGTTTPGGSKLNPWSADSDSDDDATSFQSAAQHQRFAPPGPGPHSSSSSPMRPPGVGASLTDREQWITAKYVEKRLLARPPGEFGEEALQGWLWDSVQRGDVKAAYHAIACGADVNHSYHTQPAARAVWECNLQAGGDADQPLSPSNLGHAGVLHAACMTGLPVLAELLLQAGANIDAVDVMRRSPIMWAVLYDRPEVARLLLRRGAACTRDRQGLTPAQLAAGRPCSRDAELLTLLAKQA</sequence>
<keyword evidence="3" id="KW-0862">Zinc</keyword>
<feature type="domain" description="Arf-GAP" evidence="8">
    <location>
        <begin position="540"/>
        <end position="714"/>
    </location>
</feature>
<dbReference type="Proteomes" id="UP001055712">
    <property type="component" value="Unassembled WGS sequence"/>
</dbReference>
<evidence type="ECO:0000256" key="6">
    <source>
        <dbReference type="SAM" id="MobiDB-lite"/>
    </source>
</evidence>
<dbReference type="Gene3D" id="1.10.220.150">
    <property type="entry name" value="Arf GTPase activating protein"/>
    <property type="match status" value="1"/>
</dbReference>
<dbReference type="GO" id="GO:0005737">
    <property type="term" value="C:cytoplasm"/>
    <property type="evidence" value="ECO:0007669"/>
    <property type="project" value="InterPro"/>
</dbReference>
<dbReference type="Pfam" id="PF12796">
    <property type="entry name" value="Ank_2"/>
    <property type="match status" value="1"/>
</dbReference>
<feature type="domain" description="PH" evidence="7">
    <location>
        <begin position="322"/>
        <end position="423"/>
    </location>
</feature>
<dbReference type="InterPro" id="IPR045258">
    <property type="entry name" value="ACAP1/2/3-like"/>
</dbReference>
<evidence type="ECO:0000256" key="4">
    <source>
        <dbReference type="PROSITE-ProRule" id="PRU00023"/>
    </source>
</evidence>
<keyword evidence="10" id="KW-1185">Reference proteome</keyword>
<dbReference type="InterPro" id="IPR001849">
    <property type="entry name" value="PH_domain"/>
</dbReference>
<feature type="compositionally biased region" description="Low complexity" evidence="6">
    <location>
        <begin position="673"/>
        <end position="687"/>
    </location>
</feature>
<evidence type="ECO:0000256" key="2">
    <source>
        <dbReference type="ARBA" id="ARBA00022771"/>
    </source>
</evidence>
<dbReference type="SMART" id="SM00248">
    <property type="entry name" value="ANK"/>
    <property type="match status" value="2"/>
</dbReference>
<dbReference type="EMBL" id="SIDB01000007">
    <property type="protein sequence ID" value="KAI3430848.1"/>
    <property type="molecule type" value="Genomic_DNA"/>
</dbReference>
<dbReference type="SMART" id="SM00105">
    <property type="entry name" value="ArfGap"/>
    <property type="match status" value="1"/>
</dbReference>
<proteinExistence type="predicted"/>
<evidence type="ECO:0000256" key="3">
    <source>
        <dbReference type="ARBA" id="ARBA00022833"/>
    </source>
</evidence>
<reference evidence="9" key="1">
    <citation type="journal article" date="2019" name="Plant J.">
        <title>Chlorella vulgaris genome assembly and annotation reveals the molecular basis for metabolic acclimation to high light conditions.</title>
        <authorList>
            <person name="Cecchin M."/>
            <person name="Marcolungo L."/>
            <person name="Rossato M."/>
            <person name="Girolomoni L."/>
            <person name="Cosentino E."/>
            <person name="Cuine S."/>
            <person name="Li-Beisson Y."/>
            <person name="Delledonne M."/>
            <person name="Ballottari M."/>
        </authorList>
    </citation>
    <scope>NUCLEOTIDE SEQUENCE</scope>
    <source>
        <strain evidence="9">211/11P</strain>
    </source>
</reference>
<dbReference type="Pfam" id="PF01412">
    <property type="entry name" value="ArfGap"/>
    <property type="match status" value="1"/>
</dbReference>
<dbReference type="PROSITE" id="PS50088">
    <property type="entry name" value="ANK_REPEAT"/>
    <property type="match status" value="1"/>
</dbReference>
<dbReference type="SUPFAM" id="SSF48403">
    <property type="entry name" value="Ankyrin repeat"/>
    <property type="match status" value="1"/>
</dbReference>
<dbReference type="InterPro" id="IPR004148">
    <property type="entry name" value="BAR_dom"/>
</dbReference>
<dbReference type="CDD" id="cd08204">
    <property type="entry name" value="ArfGap"/>
    <property type="match status" value="1"/>
</dbReference>
<reference evidence="9" key="2">
    <citation type="submission" date="2020-11" db="EMBL/GenBank/DDBJ databases">
        <authorList>
            <person name="Cecchin M."/>
            <person name="Marcolungo L."/>
            <person name="Rossato M."/>
            <person name="Girolomoni L."/>
            <person name="Cosentino E."/>
            <person name="Cuine S."/>
            <person name="Li-Beisson Y."/>
            <person name="Delledonne M."/>
            <person name="Ballottari M."/>
        </authorList>
    </citation>
    <scope>NUCLEOTIDE SEQUENCE</scope>
    <source>
        <strain evidence="9">211/11P</strain>
        <tissue evidence="9">Whole cell</tissue>
    </source>
</reference>
<dbReference type="InterPro" id="IPR027267">
    <property type="entry name" value="AH/BAR_dom_sf"/>
</dbReference>
<dbReference type="InterPro" id="IPR037278">
    <property type="entry name" value="ARFGAP/RecO"/>
</dbReference>
<dbReference type="InterPro" id="IPR001164">
    <property type="entry name" value="ArfGAP_dom"/>
</dbReference>
<dbReference type="CDD" id="cd13250">
    <property type="entry name" value="PH_ACAP"/>
    <property type="match status" value="1"/>
</dbReference>
<name>A0A9D4TPE3_CHLVU</name>
<comment type="caution">
    <text evidence="9">The sequence shown here is derived from an EMBL/GenBank/DDBJ whole genome shotgun (WGS) entry which is preliminary data.</text>
</comment>
<dbReference type="InterPro" id="IPR038508">
    <property type="entry name" value="ArfGAP_dom_sf"/>
</dbReference>
<dbReference type="Gene3D" id="2.30.29.30">
    <property type="entry name" value="Pleckstrin-homology domain (PH domain)/Phosphotyrosine-binding domain (PTB)"/>
    <property type="match status" value="1"/>
</dbReference>
<feature type="region of interest" description="Disordered" evidence="6">
    <location>
        <begin position="628"/>
        <end position="689"/>
    </location>
</feature>
<organism evidence="9 10">
    <name type="scientific">Chlorella vulgaris</name>
    <name type="common">Green alga</name>
    <dbReference type="NCBI Taxonomy" id="3077"/>
    <lineage>
        <taxon>Eukaryota</taxon>
        <taxon>Viridiplantae</taxon>
        <taxon>Chlorophyta</taxon>
        <taxon>core chlorophytes</taxon>
        <taxon>Trebouxiophyceae</taxon>
        <taxon>Chlorellales</taxon>
        <taxon>Chlorellaceae</taxon>
        <taxon>Chlorella clade</taxon>
        <taxon>Chlorella</taxon>
    </lineage>
</organism>
<evidence type="ECO:0000259" key="7">
    <source>
        <dbReference type="PROSITE" id="PS50003"/>
    </source>
</evidence>
<feature type="region of interest" description="Disordered" evidence="6">
    <location>
        <begin position="468"/>
        <end position="497"/>
    </location>
</feature>
<dbReference type="PANTHER" id="PTHR23180">
    <property type="entry name" value="CENTAURIN/ARF"/>
    <property type="match status" value="1"/>
</dbReference>
<dbReference type="PROSITE" id="PS50003">
    <property type="entry name" value="PH_DOMAIN"/>
    <property type="match status" value="1"/>
</dbReference>
<gene>
    <name evidence="9" type="ORF">D9Q98_009258</name>
</gene>
<dbReference type="GO" id="GO:0005096">
    <property type="term" value="F:GTPase activator activity"/>
    <property type="evidence" value="ECO:0007669"/>
    <property type="project" value="InterPro"/>
</dbReference>
<feature type="compositionally biased region" description="Low complexity" evidence="6">
    <location>
        <begin position="628"/>
        <end position="638"/>
    </location>
</feature>
<dbReference type="PRINTS" id="PR00405">
    <property type="entry name" value="REVINTRACTNG"/>
</dbReference>
<dbReference type="InterPro" id="IPR002110">
    <property type="entry name" value="Ankyrin_rpt"/>
</dbReference>
<dbReference type="GO" id="GO:0008270">
    <property type="term" value="F:zinc ion binding"/>
    <property type="evidence" value="ECO:0007669"/>
    <property type="project" value="UniProtKB-KW"/>
</dbReference>